<evidence type="ECO:0000256" key="2">
    <source>
        <dbReference type="ARBA" id="ARBA00022723"/>
    </source>
</evidence>
<dbReference type="NCBIfam" id="TIGR00087">
    <property type="entry name" value="surE"/>
    <property type="match status" value="1"/>
</dbReference>
<feature type="binding site" evidence="4">
    <location>
        <position position="101"/>
    </location>
    <ligand>
        <name>a divalent metal cation</name>
        <dbReference type="ChEBI" id="CHEBI:60240"/>
    </ligand>
</feature>
<proteinExistence type="inferred from homology"/>
<dbReference type="Pfam" id="PF01975">
    <property type="entry name" value="SurE"/>
    <property type="match status" value="1"/>
</dbReference>
<evidence type="ECO:0000313" key="6">
    <source>
        <dbReference type="EMBL" id="RZB28616.1"/>
    </source>
</evidence>
<evidence type="ECO:0000256" key="4">
    <source>
        <dbReference type="HAMAP-Rule" id="MF_00060"/>
    </source>
</evidence>
<dbReference type="HAMAP" id="MF_00060">
    <property type="entry name" value="SurE"/>
    <property type="match status" value="1"/>
</dbReference>
<comment type="function">
    <text evidence="4">Nucleotidase that shows phosphatase activity on nucleoside 5'-monophosphates.</text>
</comment>
<organism evidence="6 7">
    <name type="scientific">Candidatus Argoarchaeum ethanivorans</name>
    <dbReference type="NCBI Taxonomy" id="2608793"/>
    <lineage>
        <taxon>Archaea</taxon>
        <taxon>Methanobacteriati</taxon>
        <taxon>Methanobacteriota</taxon>
        <taxon>Stenosarchaea group</taxon>
        <taxon>Methanomicrobia</taxon>
        <taxon>Methanosarcinales</taxon>
        <taxon>Methanosarcinales incertae sedis</taxon>
        <taxon>GOM Arc I cluster</taxon>
        <taxon>Candidatus Argoarchaeum</taxon>
    </lineage>
</organism>
<sequence>MTRILLTNDDGVYAAGLRAAYDALHGLGEVVVSAPAQQKSGVGRSISIFEPLRVSHTKIGGFDAPGGFDAHAVGGTPTDAVIIGIFSIMKCLPDLVVSGFNIGENISTDAVTTSGTIGAALEAASYGVPSIAVSIQVIDEGDKFDDLHNYHYDFDEGIKILNRIAKRVLSYGLPDGVDLLNINLPRHATADTPIEITRLSRKIFNTGVNERHDPRGRPYYWIDGDLILEDDVGTDIHAVFSSGHVSVTPLSLDATSKVNTKELEKYIQ</sequence>
<dbReference type="Proteomes" id="UP000291831">
    <property type="component" value="Unassembled WGS sequence"/>
</dbReference>
<keyword evidence="2 4" id="KW-0479">Metal-binding</keyword>
<evidence type="ECO:0000256" key="1">
    <source>
        <dbReference type="ARBA" id="ARBA00011062"/>
    </source>
</evidence>
<dbReference type="Gene3D" id="3.40.1210.10">
    <property type="entry name" value="Survival protein SurE-like phosphatase/nucleotidase"/>
    <property type="match status" value="1"/>
</dbReference>
<keyword evidence="3 4" id="KW-0378">Hydrolase</keyword>
<dbReference type="EC" id="3.1.3.5" evidence="4"/>
<gene>
    <name evidence="4" type="primary">surE</name>
    <name evidence="6" type="ORF">AEth_01876</name>
</gene>
<dbReference type="GO" id="GO:0046872">
    <property type="term" value="F:metal ion binding"/>
    <property type="evidence" value="ECO:0007669"/>
    <property type="project" value="UniProtKB-UniRule"/>
</dbReference>
<comment type="subcellular location">
    <subcellularLocation>
        <location evidence="4">Cytoplasm</location>
    </subcellularLocation>
</comment>
<keyword evidence="4" id="KW-0547">Nucleotide-binding</keyword>
<dbReference type="GO" id="GO:0000166">
    <property type="term" value="F:nucleotide binding"/>
    <property type="evidence" value="ECO:0007669"/>
    <property type="project" value="UniProtKB-KW"/>
</dbReference>
<reference evidence="7" key="1">
    <citation type="submission" date="2019-01" db="EMBL/GenBank/DDBJ databases">
        <title>Anaerobic oxidation of ethane by archaea from a marine hydrocarbon seep.</title>
        <authorList>
            <person name="Musat F."/>
        </authorList>
    </citation>
    <scope>NUCLEOTIDE SEQUENCE [LARGE SCALE GENOMIC DNA]</scope>
</reference>
<dbReference type="InterPro" id="IPR036523">
    <property type="entry name" value="SurE-like_sf"/>
</dbReference>
<comment type="catalytic activity">
    <reaction evidence="4">
        <text>a ribonucleoside 5'-phosphate + H2O = a ribonucleoside + phosphate</text>
        <dbReference type="Rhea" id="RHEA:12484"/>
        <dbReference type="ChEBI" id="CHEBI:15377"/>
        <dbReference type="ChEBI" id="CHEBI:18254"/>
        <dbReference type="ChEBI" id="CHEBI:43474"/>
        <dbReference type="ChEBI" id="CHEBI:58043"/>
        <dbReference type="EC" id="3.1.3.5"/>
    </reaction>
</comment>
<dbReference type="AlphaFoldDB" id="A0A8B3RY21"/>
<dbReference type="SUPFAM" id="SSF64167">
    <property type="entry name" value="SurE-like"/>
    <property type="match status" value="1"/>
</dbReference>
<comment type="caution">
    <text evidence="6">The sequence shown here is derived from an EMBL/GenBank/DDBJ whole genome shotgun (WGS) entry which is preliminary data.</text>
</comment>
<dbReference type="PANTHER" id="PTHR30457">
    <property type="entry name" value="5'-NUCLEOTIDASE SURE"/>
    <property type="match status" value="1"/>
</dbReference>
<protein>
    <recommendedName>
        <fullName evidence="4">5'-nucleotidase SurE</fullName>
        <ecNumber evidence="4">3.1.3.5</ecNumber>
    </recommendedName>
    <alternativeName>
        <fullName evidence="4">Nucleoside 5'-monophosphate phosphohydrolase</fullName>
    </alternativeName>
</protein>
<dbReference type="InterPro" id="IPR030048">
    <property type="entry name" value="SurE"/>
</dbReference>
<dbReference type="GO" id="GO:0005737">
    <property type="term" value="C:cytoplasm"/>
    <property type="evidence" value="ECO:0007669"/>
    <property type="project" value="UniProtKB-SubCell"/>
</dbReference>
<feature type="binding site" evidence="4">
    <location>
        <position position="10"/>
    </location>
    <ligand>
        <name>a divalent metal cation</name>
        <dbReference type="ChEBI" id="CHEBI:60240"/>
    </ligand>
</feature>
<dbReference type="GO" id="GO:0008253">
    <property type="term" value="F:5'-nucleotidase activity"/>
    <property type="evidence" value="ECO:0007669"/>
    <property type="project" value="UniProtKB-UniRule"/>
</dbReference>
<keyword evidence="4" id="KW-0963">Cytoplasm</keyword>
<evidence type="ECO:0000256" key="3">
    <source>
        <dbReference type="ARBA" id="ARBA00022801"/>
    </source>
</evidence>
<evidence type="ECO:0000259" key="5">
    <source>
        <dbReference type="Pfam" id="PF01975"/>
    </source>
</evidence>
<name>A0A8B3RY21_9EURY</name>
<evidence type="ECO:0000313" key="7">
    <source>
        <dbReference type="Proteomes" id="UP000291831"/>
    </source>
</evidence>
<feature type="binding site" evidence="4">
    <location>
        <position position="9"/>
    </location>
    <ligand>
        <name>a divalent metal cation</name>
        <dbReference type="ChEBI" id="CHEBI:60240"/>
    </ligand>
</feature>
<accession>A0A8B3RY21</accession>
<feature type="domain" description="Survival protein SurE-like phosphatase/nucleotidase" evidence="5">
    <location>
        <begin position="4"/>
        <end position="204"/>
    </location>
</feature>
<dbReference type="NCBIfam" id="NF001491">
    <property type="entry name" value="PRK00346.2-1"/>
    <property type="match status" value="1"/>
</dbReference>
<feature type="binding site" evidence="4">
    <location>
        <position position="40"/>
    </location>
    <ligand>
        <name>a divalent metal cation</name>
        <dbReference type="ChEBI" id="CHEBI:60240"/>
    </ligand>
</feature>
<comment type="similarity">
    <text evidence="1 4">Belongs to the SurE nucleotidase family.</text>
</comment>
<comment type="cofactor">
    <cofactor evidence="4">
        <name>a divalent metal cation</name>
        <dbReference type="ChEBI" id="CHEBI:60240"/>
    </cofactor>
    <text evidence="4">Binds 1 divalent metal cation per subunit.</text>
</comment>
<dbReference type="PANTHER" id="PTHR30457:SF0">
    <property type="entry name" value="PHOSPHATASE, PUTATIVE (AFU_ORTHOLOGUE AFUA_4G01070)-RELATED"/>
    <property type="match status" value="1"/>
</dbReference>
<dbReference type="InterPro" id="IPR002828">
    <property type="entry name" value="SurE-like_Pase/nucleotidase"/>
</dbReference>
<dbReference type="EMBL" id="RPGO01000040">
    <property type="protein sequence ID" value="RZB28616.1"/>
    <property type="molecule type" value="Genomic_DNA"/>
</dbReference>